<name>A0A1Z2XUY8_9FIRM</name>
<reference evidence="3" key="2">
    <citation type="submission" date="2017-05" db="EMBL/GenBank/DDBJ databases">
        <title>Improved OligoMM genomes.</title>
        <authorList>
            <person name="Garzetti D."/>
        </authorList>
    </citation>
    <scope>NUCLEOTIDE SEQUENCE [LARGE SCALE GENOMIC DNA]</scope>
    <source>
        <strain evidence="3">KB18</strain>
    </source>
</reference>
<dbReference type="AlphaFoldDB" id="A0A1Z2XUY8"/>
<dbReference type="Proteomes" id="UP000596035">
    <property type="component" value="Chromosome"/>
</dbReference>
<evidence type="ECO:0000313" key="1">
    <source>
        <dbReference type="EMBL" id="ASB42199.1"/>
    </source>
</evidence>
<organism evidence="2 4">
    <name type="scientific">Acutalibacter muris</name>
    <dbReference type="NCBI Taxonomy" id="1796620"/>
    <lineage>
        <taxon>Bacteria</taxon>
        <taxon>Bacillati</taxon>
        <taxon>Bacillota</taxon>
        <taxon>Clostridia</taxon>
        <taxon>Eubacteriales</taxon>
        <taxon>Acutalibacteraceae</taxon>
        <taxon>Acutalibacter</taxon>
    </lineage>
</organism>
<keyword evidence="3" id="KW-1185">Reference proteome</keyword>
<accession>A0A1Z2XUY8</accession>
<dbReference type="KEGG" id="amur:ADH66_16945"/>
<reference evidence="2 4" key="3">
    <citation type="submission" date="2020-11" db="EMBL/GenBank/DDBJ databases">
        <title>Closed and high quality bacterial genomes of the OMM12 community.</title>
        <authorList>
            <person name="Marbouty M."/>
            <person name="Lamy-Besnier Q."/>
            <person name="Debarbieux L."/>
            <person name="Koszul R."/>
        </authorList>
    </citation>
    <scope>NUCLEOTIDE SEQUENCE [LARGE SCALE GENOMIC DNA]</scope>
    <source>
        <strain evidence="2 4">KB18</strain>
    </source>
</reference>
<dbReference type="Proteomes" id="UP000196710">
    <property type="component" value="Chromosome"/>
</dbReference>
<sequence length="194" mass="22407">MTRKQAISAVLGYLDRQPDLPQELCKAILILKEMRNGMPGKIWTDEAIREAVERFMEEHGRPPKVKELDTVEYLPPHPVVARQYGMTAGKWLEKNYPGAKGSLSGRYKGLTPEDLKEMFIAEYKRLAPSSEEDFDRRRQDGVPSWHYMAKQLEVDRWNELRELCGVMPKVGRSGERIFLVDGHVLEVEHVKQDT</sequence>
<evidence type="ECO:0000313" key="2">
    <source>
        <dbReference type="EMBL" id="QQR31474.1"/>
    </source>
</evidence>
<protein>
    <submittedName>
        <fullName evidence="2">Uncharacterized protein</fullName>
    </submittedName>
</protein>
<evidence type="ECO:0000313" key="3">
    <source>
        <dbReference type="Proteomes" id="UP000196710"/>
    </source>
</evidence>
<gene>
    <name evidence="1" type="ORF">ADH66_16945</name>
    <name evidence="2" type="ORF">I5Q82_07335</name>
</gene>
<reference evidence="1" key="1">
    <citation type="journal article" date="2017" name="Genome Announc.">
        <title>High-Quality Whole-Genome Sequences of the Oligo-Mouse-Microbiota Bacterial Community.</title>
        <authorList>
            <person name="Garzetti D."/>
            <person name="Brugiroux S."/>
            <person name="Bunk B."/>
            <person name="Pukall R."/>
            <person name="McCoy K.D."/>
            <person name="Macpherson A.J."/>
            <person name="Stecher B."/>
        </authorList>
    </citation>
    <scope>NUCLEOTIDE SEQUENCE</scope>
    <source>
        <strain evidence="1">KB18</strain>
    </source>
</reference>
<proteinExistence type="predicted"/>
<dbReference type="RefSeq" id="WP_066538405.1">
    <property type="nucleotide sequence ID" value="NZ_CP021422.1"/>
</dbReference>
<dbReference type="EMBL" id="CP021422">
    <property type="protein sequence ID" value="ASB42199.1"/>
    <property type="molecule type" value="Genomic_DNA"/>
</dbReference>
<dbReference type="EMBL" id="CP065321">
    <property type="protein sequence ID" value="QQR31474.1"/>
    <property type="molecule type" value="Genomic_DNA"/>
</dbReference>
<evidence type="ECO:0000313" key="4">
    <source>
        <dbReference type="Proteomes" id="UP000596035"/>
    </source>
</evidence>